<organism evidence="4 5">
    <name type="scientific">Angomonas deanei</name>
    <dbReference type="NCBI Taxonomy" id="59799"/>
    <lineage>
        <taxon>Eukaryota</taxon>
        <taxon>Discoba</taxon>
        <taxon>Euglenozoa</taxon>
        <taxon>Kinetoplastea</taxon>
        <taxon>Metakinetoplastina</taxon>
        <taxon>Trypanosomatida</taxon>
        <taxon>Trypanosomatidae</taxon>
        <taxon>Strigomonadinae</taxon>
        <taxon>Angomonas</taxon>
    </lineage>
</organism>
<feature type="region of interest" description="Disordered" evidence="3">
    <location>
        <begin position="83"/>
        <end position="119"/>
    </location>
</feature>
<dbReference type="Pfam" id="PF02493">
    <property type="entry name" value="MORN"/>
    <property type="match status" value="5"/>
</dbReference>
<dbReference type="Gene3D" id="2.20.110.10">
    <property type="entry name" value="Histone H3 K4-specific methyltransferase SET7/9 N-terminal domain"/>
    <property type="match status" value="2"/>
</dbReference>
<feature type="coiled-coil region" evidence="2">
    <location>
        <begin position="200"/>
        <end position="256"/>
    </location>
</feature>
<keyword evidence="2" id="KW-0175">Coiled coil</keyword>
<keyword evidence="5" id="KW-1185">Reference proteome</keyword>
<dbReference type="InterPro" id="IPR003409">
    <property type="entry name" value="MORN"/>
</dbReference>
<protein>
    <submittedName>
        <fullName evidence="4">MORN repeat, putative</fullName>
    </submittedName>
</protein>
<feature type="compositionally biased region" description="Basic and acidic residues" evidence="3">
    <location>
        <begin position="322"/>
        <end position="337"/>
    </location>
</feature>
<dbReference type="VEuPathDB" id="TriTrypDB:ADEAN_000271800"/>
<evidence type="ECO:0000256" key="1">
    <source>
        <dbReference type="ARBA" id="ARBA00022737"/>
    </source>
</evidence>
<dbReference type="PANTHER" id="PTHR43215">
    <property type="entry name" value="RADIAL SPOKE HEAD 1 HOMOLOG"/>
    <property type="match status" value="1"/>
</dbReference>
<dbReference type="SUPFAM" id="SSF82185">
    <property type="entry name" value="Histone H3 K4-specific methyltransferase SET7/9 N-terminal domain"/>
    <property type="match status" value="2"/>
</dbReference>
<dbReference type="AlphaFoldDB" id="A0A7G2C920"/>
<dbReference type="Proteomes" id="UP000515908">
    <property type="component" value="Chromosome 04"/>
</dbReference>
<feature type="region of interest" description="Disordered" evidence="3">
    <location>
        <begin position="132"/>
        <end position="155"/>
    </location>
</feature>
<dbReference type="EMBL" id="LR877148">
    <property type="protein sequence ID" value="CAD2215263.1"/>
    <property type="molecule type" value="Genomic_DNA"/>
</dbReference>
<gene>
    <name evidence="4" type="ORF">ADEAN_000271800</name>
</gene>
<evidence type="ECO:0000256" key="3">
    <source>
        <dbReference type="SAM" id="MobiDB-lite"/>
    </source>
</evidence>
<evidence type="ECO:0000313" key="5">
    <source>
        <dbReference type="Proteomes" id="UP000515908"/>
    </source>
</evidence>
<sequence>MSRTVPAQIQVSQSCYRHFILDGEDCYQIDGHPQVWVLGISEEYKGTLFFTNRATRQAVWVLPEVDEETGQEKVQQEEVRMIPSGKVPSAKNAIEQRDPLPLSTSSGKEPSSAKEKLERWRAERKAKLNLSNTGMTTSTPAVQNSSPTVPFDIPREFQDDHTSEVKGTSEKEDTFSKAKTLVLKEKTNQLAQEALLLQKKQRLAAQVLEQEQMREQLAQKRRNMEELRVQLEQKRIDALRAKVEKDTEIIQQEKEKPTTDLFMEECSALEKVSDTQKQSLDKKMKLFDQLNSKRFSADNFPEERDDTLSSRRNRTVSFSDDPFSHLDKPPKAQEKEAPSTIKDGSLHYGNAFLYLGELICPPGTTTFLSQHPSVAVGKELEQDELLRYQREGRGALYTVDASGRRLLHDGDWKGDRKEGKGRTTLPTGAHLEGKWSADRVTGTAKFRGENGLRGMLHTNTEGKDALMCSLDRESIRFVGEADLHLDPTTESGEACTLGSGVYQLKSAAYVEWITKEGKAGSGTCRVELPNGDTYVGMVEDFRFHGKGHYTFTNGVTYSGEFTRGHWTGKGVFQLADGNLYKGEVEEGLYHGVGCYLEKGSYLYEGGWRQGEMHGRGILTFF</sequence>
<evidence type="ECO:0000256" key="2">
    <source>
        <dbReference type="SAM" id="Coils"/>
    </source>
</evidence>
<feature type="compositionally biased region" description="Polar residues" evidence="3">
    <location>
        <begin position="132"/>
        <end position="148"/>
    </location>
</feature>
<name>A0A7G2C920_9TRYP</name>
<proteinExistence type="predicted"/>
<feature type="region of interest" description="Disordered" evidence="3">
    <location>
        <begin position="297"/>
        <end position="342"/>
    </location>
</feature>
<accession>A0A7G2C920</accession>
<dbReference type="SMART" id="SM00698">
    <property type="entry name" value="MORN"/>
    <property type="match status" value="5"/>
</dbReference>
<reference evidence="4 5" key="1">
    <citation type="submission" date="2020-08" db="EMBL/GenBank/DDBJ databases">
        <authorList>
            <person name="Newling K."/>
            <person name="Davey J."/>
            <person name="Forrester S."/>
        </authorList>
    </citation>
    <scope>NUCLEOTIDE SEQUENCE [LARGE SCALE GENOMIC DNA]</scope>
    <source>
        <strain evidence="5">Crithidia deanei Carvalho (ATCC PRA-265)</strain>
    </source>
</reference>
<evidence type="ECO:0000313" key="4">
    <source>
        <dbReference type="EMBL" id="CAD2215263.1"/>
    </source>
</evidence>
<dbReference type="PROSITE" id="PS51257">
    <property type="entry name" value="PROKAR_LIPOPROTEIN"/>
    <property type="match status" value="1"/>
</dbReference>
<dbReference type="PANTHER" id="PTHR43215:SF14">
    <property type="entry name" value="RADIAL SPOKE HEAD 1 HOMOLOG"/>
    <property type="match status" value="1"/>
</dbReference>
<keyword evidence="1" id="KW-0677">Repeat</keyword>